<reference evidence="6 8" key="1">
    <citation type="journal article" date="2021" name="ISME Commun">
        <title>Automated analysis of genomic sequences facilitates high-throughput and comprehensive description of bacteria.</title>
        <authorList>
            <person name="Hitch T.C.A."/>
        </authorList>
    </citation>
    <scope>NUCLEOTIDE SEQUENCE [LARGE SCALE GENOMIC DNA]</scope>
    <source>
        <strain evidence="6 8">Sanger_19</strain>
    </source>
</reference>
<organism evidence="5 7">
    <name type="scientific">Roseburia amylophila</name>
    <dbReference type="NCBI Taxonomy" id="2981794"/>
    <lineage>
        <taxon>Bacteria</taxon>
        <taxon>Bacillati</taxon>
        <taxon>Bacillota</taxon>
        <taxon>Clostridia</taxon>
        <taxon>Lachnospirales</taxon>
        <taxon>Lachnospiraceae</taxon>
        <taxon>Roseburia</taxon>
    </lineage>
</organism>
<dbReference type="PIRSF" id="PIRSF002599">
    <property type="entry name" value="Cold_shock_A"/>
    <property type="match status" value="1"/>
</dbReference>
<dbReference type="GO" id="GO:0003676">
    <property type="term" value="F:nucleic acid binding"/>
    <property type="evidence" value="ECO:0007669"/>
    <property type="project" value="InterPro"/>
</dbReference>
<name>A0AAW4WBL5_9FIRM</name>
<evidence type="ECO:0000313" key="5">
    <source>
        <dbReference type="EMBL" id="MCC2242166.1"/>
    </source>
</evidence>
<comment type="subcellular location">
    <subcellularLocation>
        <location evidence="1 3">Cytoplasm</location>
    </subcellularLocation>
</comment>
<dbReference type="FunFam" id="2.40.50.140:FF:000006">
    <property type="entry name" value="Cold shock protein CspC"/>
    <property type="match status" value="1"/>
</dbReference>
<dbReference type="InterPro" id="IPR012156">
    <property type="entry name" value="Cold_shock_CspA"/>
</dbReference>
<evidence type="ECO:0000259" key="4">
    <source>
        <dbReference type="PROSITE" id="PS51857"/>
    </source>
</evidence>
<dbReference type="GO" id="GO:0005737">
    <property type="term" value="C:cytoplasm"/>
    <property type="evidence" value="ECO:0007669"/>
    <property type="project" value="UniProtKB-SubCell"/>
</dbReference>
<dbReference type="PRINTS" id="PR00050">
    <property type="entry name" value="COLDSHOCK"/>
</dbReference>
<dbReference type="InterPro" id="IPR011129">
    <property type="entry name" value="CSD"/>
</dbReference>
<dbReference type="PANTHER" id="PTHR11544">
    <property type="entry name" value="COLD SHOCK DOMAIN CONTAINING PROTEINS"/>
    <property type="match status" value="1"/>
</dbReference>
<dbReference type="InterPro" id="IPR002059">
    <property type="entry name" value="CSP_DNA-bd"/>
</dbReference>
<dbReference type="GO" id="GO:0010468">
    <property type="term" value="P:regulation of gene expression"/>
    <property type="evidence" value="ECO:0007669"/>
    <property type="project" value="UniProtKB-ARBA"/>
</dbReference>
<keyword evidence="8" id="KW-1185">Reference proteome</keyword>
<dbReference type="Proteomes" id="UP001198893">
    <property type="component" value="Unassembled WGS sequence"/>
</dbReference>
<dbReference type="Gene3D" id="2.40.50.140">
    <property type="entry name" value="Nucleic acid-binding proteins"/>
    <property type="match status" value="1"/>
</dbReference>
<reference evidence="5" key="2">
    <citation type="submission" date="2021-10" db="EMBL/GenBank/DDBJ databases">
        <title>Anaerobic single-cell dispensing facilitates the cultivation of human gut bacteria.</title>
        <authorList>
            <person name="Afrizal A."/>
        </authorList>
    </citation>
    <scope>NUCLEOTIDE SEQUENCE</scope>
    <source>
        <strain evidence="5">CLA-AA-H204</strain>
    </source>
</reference>
<dbReference type="InterPro" id="IPR019844">
    <property type="entry name" value="CSD_CS"/>
</dbReference>
<dbReference type="SMART" id="SM00357">
    <property type="entry name" value="CSP"/>
    <property type="match status" value="1"/>
</dbReference>
<dbReference type="Gene3D" id="6.20.370.130">
    <property type="match status" value="1"/>
</dbReference>
<dbReference type="PROSITE" id="PS51857">
    <property type="entry name" value="CSD_2"/>
    <property type="match status" value="1"/>
</dbReference>
<dbReference type="EMBL" id="JAOQKI010000018">
    <property type="protein sequence ID" value="MCU6717791.1"/>
    <property type="molecule type" value="Genomic_DNA"/>
</dbReference>
<accession>A0AAW4WBL5</accession>
<keyword evidence="2" id="KW-0963">Cytoplasm</keyword>
<comment type="caution">
    <text evidence="5">The sequence shown here is derived from an EMBL/GenBank/DDBJ whole genome shotgun (WGS) entry which is preliminary data.</text>
</comment>
<evidence type="ECO:0000313" key="8">
    <source>
        <dbReference type="Proteomes" id="UP001209666"/>
    </source>
</evidence>
<dbReference type="SUPFAM" id="SSF50249">
    <property type="entry name" value="Nucleic acid-binding proteins"/>
    <property type="match status" value="1"/>
</dbReference>
<feature type="domain" description="CSD" evidence="4">
    <location>
        <begin position="1"/>
        <end position="65"/>
    </location>
</feature>
<dbReference type="Pfam" id="PF00313">
    <property type="entry name" value="CSD"/>
    <property type="match status" value="1"/>
</dbReference>
<dbReference type="InterPro" id="IPR050181">
    <property type="entry name" value="Cold_shock_domain"/>
</dbReference>
<dbReference type="EMBL" id="JAJEQW010000007">
    <property type="protein sequence ID" value="MCC2242166.1"/>
    <property type="molecule type" value="Genomic_DNA"/>
</dbReference>
<dbReference type="Proteomes" id="UP001209666">
    <property type="component" value="Unassembled WGS sequence"/>
</dbReference>
<dbReference type="InterPro" id="IPR012340">
    <property type="entry name" value="NA-bd_OB-fold"/>
</dbReference>
<sequence length="67" mass="7279">MMNGTVKWFNNQKGYGFISDAEGNDVFVHYSGLNMDGYKSLEEGAAVEFDVTEGAKGPQATNVTVIK</sequence>
<dbReference type="PROSITE" id="PS00352">
    <property type="entry name" value="CSD_1"/>
    <property type="match status" value="1"/>
</dbReference>
<proteinExistence type="predicted"/>
<dbReference type="GO" id="GO:0051252">
    <property type="term" value="P:regulation of RNA metabolic process"/>
    <property type="evidence" value="ECO:0007669"/>
    <property type="project" value="UniProtKB-ARBA"/>
</dbReference>
<evidence type="ECO:0000313" key="6">
    <source>
        <dbReference type="EMBL" id="MCU6717791.1"/>
    </source>
</evidence>
<evidence type="ECO:0000256" key="2">
    <source>
        <dbReference type="ARBA" id="ARBA00022490"/>
    </source>
</evidence>
<reference evidence="6" key="3">
    <citation type="submission" date="2022-09" db="EMBL/GenBank/DDBJ databases">
        <authorList>
            <person name="Hitch T.C.A."/>
        </authorList>
    </citation>
    <scope>NUCLEOTIDE SEQUENCE</scope>
    <source>
        <strain evidence="6">Sanger_19</strain>
    </source>
</reference>
<gene>
    <name evidence="5" type="ORF">LKD47_07625</name>
    <name evidence="6" type="ORF">OCV43_10995</name>
</gene>
<evidence type="ECO:0000256" key="1">
    <source>
        <dbReference type="ARBA" id="ARBA00004496"/>
    </source>
</evidence>
<protein>
    <submittedName>
        <fullName evidence="5">Cold shock domain-containing protein</fullName>
    </submittedName>
</protein>
<dbReference type="CDD" id="cd04458">
    <property type="entry name" value="CSP_CDS"/>
    <property type="match status" value="1"/>
</dbReference>
<evidence type="ECO:0000313" key="7">
    <source>
        <dbReference type="Proteomes" id="UP001198893"/>
    </source>
</evidence>
<evidence type="ECO:0000256" key="3">
    <source>
        <dbReference type="RuleBase" id="RU000408"/>
    </source>
</evidence>
<dbReference type="AlphaFoldDB" id="A0AAW4WBL5"/>